<evidence type="ECO:0000256" key="2">
    <source>
        <dbReference type="ARBA" id="ARBA00022692"/>
    </source>
</evidence>
<feature type="transmembrane region" description="Helical" evidence="6">
    <location>
        <begin position="537"/>
        <end position="555"/>
    </location>
</feature>
<dbReference type="Proteomes" id="UP001500305">
    <property type="component" value="Unassembled WGS sequence"/>
</dbReference>
<feature type="transmembrane region" description="Helical" evidence="6">
    <location>
        <begin position="133"/>
        <end position="150"/>
    </location>
</feature>
<feature type="transmembrane region" description="Helical" evidence="6">
    <location>
        <begin position="512"/>
        <end position="531"/>
    </location>
</feature>
<accession>A0ABN3EP35</accession>
<name>A0ABN3EP35_9ACTN</name>
<sequence>MSNTDRDDGGGAQQGGAPSPDALLPTLDEEQLGVLRWVGREWGRVSGDPEAWRRALPVDPDLGRYPAPSEILPVRFGRFVRVSPVGGQPSGVEATGEDTRPSRLGRVGSGVRHVLLGAPLRSTAIAYERMRKVVALPVLSADALSSVAYGPEAMLAVLVLGGASALSYSVPVAATIVFLMLAVGMSYRQTIRAYPHGGGSYIVATANLGRVPGLAAAAGLMTDYILTVAVSVASGMAAVTSAIPSLEPDIVAIGVVVIAVLLAGNLRGVRQAGVLFAAPTYAFVLAVFVLVALGLFDAADRGFQPVAAPRLTATEGVDVLLVLRAFASGSTAMTGIEAISNAVPAFRPTEWRNARTTLTWMVGLLIALFAGTIALVHLDGVVPSAKETVLSQLAHRAFGPGFLYVFTQAATAAILLLAANTAYNDFPRVLFLLARDNQAPRIFLRLGDRLAFSNGIILLSVAAAAIYAAFDGRTAPLIPLYAVGVFLAFTLSQAGMVVHWWRLRDRHWRKSLAFNATGALLSAIVFITAGVTKFTEGAWFAVLVVGLFILVTTRIRHHYDVVGKALELHPHAVEVPSRTITPPRSEDGAKRTNAQTSSPEPEAPTEAQSEAETEETPEEIHPLSIVPIATLDLAGMRALAYAASLQQPVLALHISPSEDEAQRFREYWREWGDHLPLKIVVSPYRTIVAPLVNYIESLHHQRPDLTLTVILPEIVVRHWRHRLLHNRLAARLRRALRPLPKIVVTTVPFHV</sequence>
<reference evidence="7 8" key="1">
    <citation type="journal article" date="2019" name="Int. J. Syst. Evol. Microbiol.">
        <title>The Global Catalogue of Microorganisms (GCM) 10K type strain sequencing project: providing services to taxonomists for standard genome sequencing and annotation.</title>
        <authorList>
            <consortium name="The Broad Institute Genomics Platform"/>
            <consortium name="The Broad Institute Genome Sequencing Center for Infectious Disease"/>
            <person name="Wu L."/>
            <person name="Ma J."/>
        </authorList>
    </citation>
    <scope>NUCLEOTIDE SEQUENCE [LARGE SCALE GENOMIC DNA]</scope>
    <source>
        <strain evidence="7 8">JCM 7356</strain>
    </source>
</reference>
<comment type="subcellular location">
    <subcellularLocation>
        <location evidence="1">Membrane</location>
        <topology evidence="1">Multi-pass membrane protein</topology>
    </subcellularLocation>
</comment>
<feature type="transmembrane region" description="Helical" evidence="6">
    <location>
        <begin position="476"/>
        <end position="500"/>
    </location>
</feature>
<evidence type="ECO:0000256" key="4">
    <source>
        <dbReference type="ARBA" id="ARBA00023136"/>
    </source>
</evidence>
<dbReference type="PANTHER" id="PTHR47704">
    <property type="entry name" value="POTASSIUM TRANSPORTER KIMA"/>
    <property type="match status" value="1"/>
</dbReference>
<feature type="transmembrane region" description="Helical" evidence="6">
    <location>
        <begin position="156"/>
        <end position="183"/>
    </location>
</feature>
<dbReference type="PANTHER" id="PTHR47704:SF1">
    <property type="entry name" value="POTASSIUM TRANSPORTER KIMA"/>
    <property type="match status" value="1"/>
</dbReference>
<feature type="transmembrane region" description="Helical" evidence="6">
    <location>
        <begin position="357"/>
        <end position="378"/>
    </location>
</feature>
<dbReference type="RefSeq" id="WP_344639337.1">
    <property type="nucleotide sequence ID" value="NZ_BAAATR010000031.1"/>
</dbReference>
<feature type="transmembrane region" description="Helical" evidence="6">
    <location>
        <begin position="316"/>
        <end position="336"/>
    </location>
</feature>
<feature type="transmembrane region" description="Helical" evidence="6">
    <location>
        <begin position="450"/>
        <end position="470"/>
    </location>
</feature>
<evidence type="ECO:0000313" key="7">
    <source>
        <dbReference type="EMBL" id="GAA2264620.1"/>
    </source>
</evidence>
<feature type="region of interest" description="Disordered" evidence="5">
    <location>
        <begin position="576"/>
        <end position="619"/>
    </location>
</feature>
<feature type="region of interest" description="Disordered" evidence="5">
    <location>
        <begin position="1"/>
        <end position="24"/>
    </location>
</feature>
<dbReference type="EMBL" id="BAAATR010000031">
    <property type="protein sequence ID" value="GAA2264620.1"/>
    <property type="molecule type" value="Genomic_DNA"/>
</dbReference>
<dbReference type="InterPro" id="IPR053153">
    <property type="entry name" value="APC_K+_Transporter"/>
</dbReference>
<dbReference type="InterPro" id="IPR002293">
    <property type="entry name" value="AA/rel_permease1"/>
</dbReference>
<dbReference type="Gene3D" id="1.20.1740.10">
    <property type="entry name" value="Amino acid/polyamine transporter I"/>
    <property type="match status" value="1"/>
</dbReference>
<comment type="caution">
    <text evidence="7">The sequence shown here is derived from an EMBL/GenBank/DDBJ whole genome shotgun (WGS) entry which is preliminary data.</text>
</comment>
<feature type="transmembrane region" description="Helical" evidence="6">
    <location>
        <begin position="273"/>
        <end position="296"/>
    </location>
</feature>
<keyword evidence="4 6" id="KW-0472">Membrane</keyword>
<keyword evidence="8" id="KW-1185">Reference proteome</keyword>
<organism evidence="7 8">
    <name type="scientific">Kitasatospora cystarginea</name>
    <dbReference type="NCBI Taxonomy" id="58350"/>
    <lineage>
        <taxon>Bacteria</taxon>
        <taxon>Bacillati</taxon>
        <taxon>Actinomycetota</taxon>
        <taxon>Actinomycetes</taxon>
        <taxon>Kitasatosporales</taxon>
        <taxon>Streptomycetaceae</taxon>
        <taxon>Kitasatospora</taxon>
    </lineage>
</organism>
<feature type="transmembrane region" description="Helical" evidence="6">
    <location>
        <begin position="398"/>
        <end position="418"/>
    </location>
</feature>
<evidence type="ECO:0000256" key="5">
    <source>
        <dbReference type="SAM" id="MobiDB-lite"/>
    </source>
</evidence>
<protein>
    <submittedName>
        <fullName evidence="7">APC family permease</fullName>
    </submittedName>
</protein>
<feature type="compositionally biased region" description="Low complexity" evidence="5">
    <location>
        <begin position="595"/>
        <end position="608"/>
    </location>
</feature>
<evidence type="ECO:0000313" key="8">
    <source>
        <dbReference type="Proteomes" id="UP001500305"/>
    </source>
</evidence>
<dbReference type="Pfam" id="PF13520">
    <property type="entry name" value="AA_permease_2"/>
    <property type="match status" value="1"/>
</dbReference>
<evidence type="ECO:0000256" key="6">
    <source>
        <dbReference type="SAM" id="Phobius"/>
    </source>
</evidence>
<gene>
    <name evidence="7" type="ORF">GCM10010430_56600</name>
</gene>
<evidence type="ECO:0000256" key="1">
    <source>
        <dbReference type="ARBA" id="ARBA00004141"/>
    </source>
</evidence>
<evidence type="ECO:0000256" key="3">
    <source>
        <dbReference type="ARBA" id="ARBA00022989"/>
    </source>
</evidence>
<keyword evidence="2 6" id="KW-0812">Transmembrane</keyword>
<proteinExistence type="predicted"/>
<keyword evidence="3 6" id="KW-1133">Transmembrane helix</keyword>
<feature type="transmembrane region" description="Helical" evidence="6">
    <location>
        <begin position="250"/>
        <end position="266"/>
    </location>
</feature>